<feature type="signal peptide" evidence="2">
    <location>
        <begin position="1"/>
        <end position="24"/>
    </location>
</feature>
<protein>
    <submittedName>
        <fullName evidence="4">Outer membrane autotransporter barrel domain-containing protein</fullName>
    </submittedName>
</protein>
<dbReference type="Gene3D" id="2.40.128.130">
    <property type="entry name" value="Autotransporter beta-domain"/>
    <property type="match status" value="1"/>
</dbReference>
<evidence type="ECO:0000313" key="4">
    <source>
        <dbReference type="EMBL" id="EJF83901.1"/>
    </source>
</evidence>
<gene>
    <name evidence="4" type="ORF">MCU_00569</name>
</gene>
<dbReference type="NCBIfam" id="NF040482">
    <property type="entry name" value="auto_BafA_Cterm"/>
    <property type="match status" value="1"/>
</dbReference>
<evidence type="ECO:0000313" key="5">
    <source>
        <dbReference type="Proteomes" id="UP000008942"/>
    </source>
</evidence>
<dbReference type="EMBL" id="AILW01000003">
    <property type="protein sequence ID" value="EJF83901.1"/>
    <property type="molecule type" value="Genomic_DNA"/>
</dbReference>
<dbReference type="Proteomes" id="UP000008942">
    <property type="component" value="Unassembled WGS sequence"/>
</dbReference>
<proteinExistence type="predicted"/>
<dbReference type="PANTHER" id="PTHR35037">
    <property type="entry name" value="C-TERMINAL REGION OF AIDA-LIKE PROTEIN"/>
    <property type="match status" value="1"/>
</dbReference>
<dbReference type="SUPFAM" id="SSF103515">
    <property type="entry name" value="Autotransporter"/>
    <property type="match status" value="1"/>
</dbReference>
<dbReference type="InterPro" id="IPR005546">
    <property type="entry name" value="Autotransporte_beta"/>
</dbReference>
<dbReference type="Gene3D" id="2.160.20.20">
    <property type="match status" value="1"/>
</dbReference>
<dbReference type="InterPro" id="IPR011050">
    <property type="entry name" value="Pectin_lyase_fold/virulence"/>
</dbReference>
<keyword evidence="2" id="KW-0732">Signal</keyword>
<feature type="region of interest" description="Disordered" evidence="1">
    <location>
        <begin position="445"/>
        <end position="505"/>
    </location>
</feature>
<feature type="domain" description="Autotransporter" evidence="3">
    <location>
        <begin position="595"/>
        <end position="863"/>
    </location>
</feature>
<dbReference type="InterPro" id="IPR036709">
    <property type="entry name" value="Autotransporte_beta_dom_sf"/>
</dbReference>
<name>A0ABN0GK69_BAREL</name>
<accession>A0ABN0GK69</accession>
<dbReference type="Pfam" id="PF03797">
    <property type="entry name" value="Autotransporter"/>
    <property type="match status" value="1"/>
</dbReference>
<keyword evidence="5" id="KW-1185">Reference proteome</keyword>
<reference evidence="4 5" key="1">
    <citation type="submission" date="2012-03" db="EMBL/GenBank/DDBJ databases">
        <title>The Genome Sequence of Bartonella elizabethae Re6043vi.</title>
        <authorList>
            <consortium name="The Broad Institute Genome Sequencing Platform"/>
            <consortium name="The Broad Institute Genome Sequencing Center for Infectious Disease"/>
            <person name="Feldgarden M."/>
            <person name="Kirby J."/>
            <person name="Kosoy M."/>
            <person name="Birtles R."/>
            <person name="Probert W.S."/>
            <person name="Chiaraviglio L."/>
            <person name="Young S.K."/>
            <person name="Zeng Q."/>
            <person name="Gargeya S."/>
            <person name="Fitzgerald M."/>
            <person name="Haas B."/>
            <person name="Abouelleil A."/>
            <person name="Alvarado L."/>
            <person name="Arachchi H.M."/>
            <person name="Berlin A."/>
            <person name="Chapman S.B."/>
            <person name="Gearin G."/>
            <person name="Goldberg J."/>
            <person name="Griggs A."/>
            <person name="Gujja S."/>
            <person name="Hansen M."/>
            <person name="Heiman D."/>
            <person name="Howarth C."/>
            <person name="Larimer J."/>
            <person name="Lui A."/>
            <person name="MacDonald P.J.P."/>
            <person name="McCowen C."/>
            <person name="Montmayeur A."/>
            <person name="Murphy C."/>
            <person name="Neiman D."/>
            <person name="Pearson M."/>
            <person name="Priest M."/>
            <person name="Roberts A."/>
            <person name="Saif S."/>
            <person name="Shea T."/>
            <person name="Sisk P."/>
            <person name="Stolte C."/>
            <person name="Sykes S."/>
            <person name="Wortman J."/>
            <person name="Nusbaum C."/>
            <person name="Birren B."/>
        </authorList>
    </citation>
    <scope>NUCLEOTIDE SEQUENCE [LARGE SCALE GENOMIC DNA]</scope>
    <source>
        <strain evidence="4 5">Re6043vi</strain>
    </source>
</reference>
<feature type="chain" id="PRO_5046571270" evidence="2">
    <location>
        <begin position="25"/>
        <end position="863"/>
    </location>
</feature>
<dbReference type="Pfam" id="PF03212">
    <property type="entry name" value="Pertactin"/>
    <property type="match status" value="1"/>
</dbReference>
<dbReference type="RefSeq" id="WP_005773720.1">
    <property type="nucleotide sequence ID" value="NZ_JH725139.1"/>
</dbReference>
<dbReference type="InterPro" id="IPR006315">
    <property type="entry name" value="OM_autotransptr_brl_dom"/>
</dbReference>
<dbReference type="SUPFAM" id="SSF51126">
    <property type="entry name" value="Pectin lyase-like"/>
    <property type="match status" value="1"/>
</dbReference>
<dbReference type="InterPro" id="IPR004899">
    <property type="entry name" value="Pertactin_central"/>
</dbReference>
<sequence>MRYKYKLSFSVLMISSFLVQPTSAVESESRRLTRATQVRNGEEERKNLELIARLFKNNITIGYGDVELVENGKTSVGSTVKKGGMQIVTRGGIALEAKVVGGQQFVHEEPNIDLTRVLRRSNAYNSTVTGGDGVVGQQNVYDAGGAWYTKVGKNGEQNLYAGQRKEGGRAMGTEVSENGRQHVLALGESVETTLRDQAVQVVYPRGLVNTLTITDYARSWLHVGVKDVVGAVRVNGGGELYLFAGDGTNHTTKKNIPLEGKPAEIIFEVGERNIQHKPQIKIEDLGGQDGTVIFSSIPYDPRHISLYVQKLSGDLHFRFNINATGDHNSDYLLIDNGSGNHKVSVTDSGREITDALSQRNSLVGGVNLITDRSEGEGANFTLADLSGRAITAVDGGTYQYRLEKRTRCADSSGHSKIWYLIRATENTERSSAEVQCVNKKTKDSVALSADMGTQSEQGSSSVGEKVRTPRSFKKHPPKKRPPRHLREAQNVSSVSVSSSQENQTRVVLPPSVSHLLSGDKQQMAVSASSRVLADQMTLRPSNQKQPSPQLSEMLSGSQFLTTPSTDAVLSMSVAPAMVFHNEMQSVRSGRGILDHSKKNTALWSYAIKAKESIATGHIDFKLDQTGIVLGINGLSEWENGEFYIGGFGSYDHARIAHARGGTSGINSYGIGAYVTYLDRSGWYLDALLKYNHYQNTLKAVSTNGLGIEGSYKQWAVGTSFEAGYRLQTSKSSWLQPYGQFTWLQVEGKEIKLSNDMRGDIRPFTSLRSEVGLSLGYEFGSGMASSSQAYITAAWMRENKDDNQTVINERHAFTSDLSGNAGKLGIGLSSFVSEKLKLYGEAHYVKGRKTKQSLQGIIGVRYHF</sequence>
<dbReference type="InterPro" id="IPR051551">
    <property type="entry name" value="Autotransporter_adhesion"/>
</dbReference>
<evidence type="ECO:0000256" key="1">
    <source>
        <dbReference type="SAM" id="MobiDB-lite"/>
    </source>
</evidence>
<evidence type="ECO:0000259" key="3">
    <source>
        <dbReference type="PROSITE" id="PS51208"/>
    </source>
</evidence>
<dbReference type="PROSITE" id="PS51208">
    <property type="entry name" value="AUTOTRANSPORTER"/>
    <property type="match status" value="1"/>
</dbReference>
<dbReference type="InterPro" id="IPR012332">
    <property type="entry name" value="Autotransporter_pectin_lyase_C"/>
</dbReference>
<comment type="caution">
    <text evidence="4">The sequence shown here is derived from an EMBL/GenBank/DDBJ whole genome shotgun (WGS) entry which is preliminary data.</text>
</comment>
<evidence type="ECO:0000256" key="2">
    <source>
        <dbReference type="SAM" id="SignalP"/>
    </source>
</evidence>
<dbReference type="NCBIfam" id="TIGR01414">
    <property type="entry name" value="autotrans_barl"/>
    <property type="match status" value="1"/>
</dbReference>
<dbReference type="PANTHER" id="PTHR35037:SF7">
    <property type="entry name" value="AUTOTRANSPORTER"/>
    <property type="match status" value="1"/>
</dbReference>
<feature type="compositionally biased region" description="Basic residues" evidence="1">
    <location>
        <begin position="468"/>
        <end position="483"/>
    </location>
</feature>
<organism evidence="4 5">
    <name type="scientific">Bartonella elizabethae Re6043vi</name>
    <dbReference type="NCBI Taxonomy" id="1094554"/>
    <lineage>
        <taxon>Bacteria</taxon>
        <taxon>Pseudomonadati</taxon>
        <taxon>Pseudomonadota</taxon>
        <taxon>Alphaproteobacteria</taxon>
        <taxon>Hyphomicrobiales</taxon>
        <taxon>Bartonellaceae</taxon>
        <taxon>Bartonella</taxon>
    </lineage>
</organism>
<dbReference type="SMART" id="SM00869">
    <property type="entry name" value="Autotransporter"/>
    <property type="match status" value="1"/>
</dbReference>
<feature type="compositionally biased region" description="Polar residues" evidence="1">
    <location>
        <begin position="451"/>
        <end position="462"/>
    </location>
</feature>